<organism evidence="1 2">
    <name type="scientific">Ataeniobius toweri</name>
    <dbReference type="NCBI Taxonomy" id="208326"/>
    <lineage>
        <taxon>Eukaryota</taxon>
        <taxon>Metazoa</taxon>
        <taxon>Chordata</taxon>
        <taxon>Craniata</taxon>
        <taxon>Vertebrata</taxon>
        <taxon>Euteleostomi</taxon>
        <taxon>Actinopterygii</taxon>
        <taxon>Neopterygii</taxon>
        <taxon>Teleostei</taxon>
        <taxon>Neoteleostei</taxon>
        <taxon>Acanthomorphata</taxon>
        <taxon>Ovalentaria</taxon>
        <taxon>Atherinomorphae</taxon>
        <taxon>Cyprinodontiformes</taxon>
        <taxon>Goodeidae</taxon>
        <taxon>Ataeniobius</taxon>
    </lineage>
</organism>
<dbReference type="EMBL" id="JAHUTI010089011">
    <property type="protein sequence ID" value="MED6260559.1"/>
    <property type="molecule type" value="Genomic_DNA"/>
</dbReference>
<reference evidence="1 2" key="1">
    <citation type="submission" date="2021-07" db="EMBL/GenBank/DDBJ databases">
        <authorList>
            <person name="Palmer J.M."/>
        </authorList>
    </citation>
    <scope>NUCLEOTIDE SEQUENCE [LARGE SCALE GENOMIC DNA]</scope>
    <source>
        <strain evidence="1 2">AT_MEX2019</strain>
        <tissue evidence="1">Muscle</tissue>
    </source>
</reference>
<dbReference type="Proteomes" id="UP001345963">
    <property type="component" value="Unassembled WGS sequence"/>
</dbReference>
<evidence type="ECO:0000313" key="1">
    <source>
        <dbReference type="EMBL" id="MED6260559.1"/>
    </source>
</evidence>
<proteinExistence type="predicted"/>
<evidence type="ECO:0000313" key="2">
    <source>
        <dbReference type="Proteomes" id="UP001345963"/>
    </source>
</evidence>
<accession>A0ABU7CG59</accession>
<sequence>MAADTHTLRLINGPLTALIVSAAAVYFTCKNLVYQLNSVQIFSNLEEKHVLLTSGGTLMDQQSCMLPHVPVQNDSVDLIWRDNNKSDFHDTRLEQKVSKQMVVSLLKTFTWNMQPLLKLCIMTRITSRSFPTPNPLHNPCKIYPVKSHLNANKSV</sequence>
<comment type="caution">
    <text evidence="1">The sequence shown here is derived from an EMBL/GenBank/DDBJ whole genome shotgun (WGS) entry which is preliminary data.</text>
</comment>
<keyword evidence="2" id="KW-1185">Reference proteome</keyword>
<protein>
    <submittedName>
        <fullName evidence="1">Uncharacterized protein</fullName>
    </submittedName>
</protein>
<name>A0ABU7CG59_9TELE</name>
<gene>
    <name evidence="1" type="ORF">ATANTOWER_022738</name>
</gene>